<proteinExistence type="predicted"/>
<sequence length="190" mass="22511">MKPEDELTFVREGMAAIEDYLASDLVYWPLRPFSATFPSLSIGGLLESLRRLEALQARLPAQARTELEALKAHLERVREVHRARYRGKLERELSSRLDAWTWYLEDYEKHPEEVAASYPAQAHIRLKIELLLEEGERLGLDVENIRNRLRALDQTLRRNWELGPFLWEEALQAVFPRDRFWWLYGRPRGR</sequence>
<reference evidence="2" key="1">
    <citation type="submission" date="2017-09" db="EMBL/GenBank/DDBJ databases">
        <title>Metaegenomics of thermophilic ammonia-oxidizing enrichment culture.</title>
        <authorList>
            <person name="Kato S."/>
            <person name="Suzuki K."/>
        </authorList>
    </citation>
    <scope>NUCLEOTIDE SEQUENCE [LARGE SCALE GENOMIC DNA]</scope>
</reference>
<organism evidence="1 2">
    <name type="scientific">Candidatus Thermoflexus japonica</name>
    <dbReference type="NCBI Taxonomy" id="2035417"/>
    <lineage>
        <taxon>Bacteria</taxon>
        <taxon>Bacillati</taxon>
        <taxon>Chloroflexota</taxon>
        <taxon>Thermoflexia</taxon>
        <taxon>Thermoflexales</taxon>
        <taxon>Thermoflexaceae</taxon>
        <taxon>Thermoflexus</taxon>
    </lineage>
</organism>
<accession>A0A2H5Y4R0</accession>
<dbReference type="EMBL" id="BEHY01000009">
    <property type="protein sequence ID" value="GBD08427.1"/>
    <property type="molecule type" value="Genomic_DNA"/>
</dbReference>
<comment type="caution">
    <text evidence="1">The sequence shown here is derived from an EMBL/GenBank/DDBJ whole genome shotgun (WGS) entry which is preliminary data.</text>
</comment>
<name>A0A2H5Y4R0_9CHLR</name>
<gene>
    <name evidence="1" type="ORF">HRbin22_00667</name>
</gene>
<dbReference type="AlphaFoldDB" id="A0A2H5Y4R0"/>
<evidence type="ECO:0000313" key="2">
    <source>
        <dbReference type="Proteomes" id="UP000236642"/>
    </source>
</evidence>
<dbReference type="Proteomes" id="UP000236642">
    <property type="component" value="Unassembled WGS sequence"/>
</dbReference>
<evidence type="ECO:0000313" key="1">
    <source>
        <dbReference type="EMBL" id="GBD08427.1"/>
    </source>
</evidence>
<protein>
    <submittedName>
        <fullName evidence="1">Uncharacterized protein</fullName>
    </submittedName>
</protein>